<evidence type="ECO:0000256" key="8">
    <source>
        <dbReference type="ARBA" id="ARBA00023014"/>
    </source>
</evidence>
<evidence type="ECO:0000256" key="6">
    <source>
        <dbReference type="ARBA" id="ARBA00023002"/>
    </source>
</evidence>
<feature type="domain" description="FAD-binding FR-type" evidence="10">
    <location>
        <begin position="3"/>
        <end position="107"/>
    </location>
</feature>
<evidence type="ECO:0000256" key="4">
    <source>
        <dbReference type="ARBA" id="ARBA00022714"/>
    </source>
</evidence>
<evidence type="ECO:0000259" key="10">
    <source>
        <dbReference type="PROSITE" id="PS51384"/>
    </source>
</evidence>
<dbReference type="Pfam" id="PF22290">
    <property type="entry name" value="DmmA-like_N"/>
    <property type="match status" value="1"/>
</dbReference>
<dbReference type="PROSITE" id="PS51085">
    <property type="entry name" value="2FE2S_FER_2"/>
    <property type="match status" value="1"/>
</dbReference>
<dbReference type="SUPFAM" id="SSF52343">
    <property type="entry name" value="Ferredoxin reductase-like, C-terminal NADP-linked domain"/>
    <property type="match status" value="1"/>
</dbReference>
<dbReference type="InterPro" id="IPR017927">
    <property type="entry name" value="FAD-bd_FR_type"/>
</dbReference>
<dbReference type="InterPro" id="IPR036010">
    <property type="entry name" value="2Fe-2S_ferredoxin-like_sf"/>
</dbReference>
<keyword evidence="4" id="KW-0001">2Fe-2S</keyword>
<dbReference type="Gene3D" id="3.10.20.30">
    <property type="match status" value="1"/>
</dbReference>
<dbReference type="InterPro" id="IPR039261">
    <property type="entry name" value="FNR_nucleotide-bd"/>
</dbReference>
<evidence type="ECO:0000313" key="12">
    <source>
        <dbReference type="Proteomes" id="UP000242469"/>
    </source>
</evidence>
<dbReference type="PANTHER" id="PTHR47354:SF1">
    <property type="entry name" value="CARNITINE MONOOXYGENASE REDUCTASE SUBUNIT"/>
    <property type="match status" value="1"/>
</dbReference>
<dbReference type="GO" id="GO:0016491">
    <property type="term" value="F:oxidoreductase activity"/>
    <property type="evidence" value="ECO:0007669"/>
    <property type="project" value="UniProtKB-KW"/>
</dbReference>
<organism evidence="11 12">
    <name type="scientific">Marinobacterium iners DSM 11526</name>
    <dbReference type="NCBI Taxonomy" id="1122198"/>
    <lineage>
        <taxon>Bacteria</taxon>
        <taxon>Pseudomonadati</taxon>
        <taxon>Pseudomonadota</taxon>
        <taxon>Gammaproteobacteria</taxon>
        <taxon>Oceanospirillales</taxon>
        <taxon>Oceanospirillaceae</taxon>
        <taxon>Marinobacterium</taxon>
    </lineage>
</organism>
<dbReference type="InterPro" id="IPR012675">
    <property type="entry name" value="Beta-grasp_dom_sf"/>
</dbReference>
<keyword evidence="6" id="KW-0560">Oxidoreductase</keyword>
<proteinExistence type="predicted"/>
<evidence type="ECO:0000256" key="1">
    <source>
        <dbReference type="ARBA" id="ARBA00001917"/>
    </source>
</evidence>
<protein>
    <submittedName>
        <fullName evidence="11">Ferredoxin-NADP reductase</fullName>
    </submittedName>
</protein>
<keyword evidence="8" id="KW-0411">Iron-sulfur</keyword>
<dbReference type="PANTHER" id="PTHR47354">
    <property type="entry name" value="NADH OXIDOREDUCTASE HCR"/>
    <property type="match status" value="1"/>
</dbReference>
<dbReference type="CDD" id="cd00207">
    <property type="entry name" value="fer2"/>
    <property type="match status" value="1"/>
</dbReference>
<dbReference type="PROSITE" id="PS00197">
    <property type="entry name" value="2FE2S_FER_1"/>
    <property type="match status" value="1"/>
</dbReference>
<reference evidence="12" key="1">
    <citation type="submission" date="2016-10" db="EMBL/GenBank/DDBJ databases">
        <authorList>
            <person name="Varghese N."/>
            <person name="Submissions S."/>
        </authorList>
    </citation>
    <scope>NUCLEOTIDE SEQUENCE [LARGE SCALE GENOMIC DNA]</scope>
    <source>
        <strain evidence="12">DSM 11526</strain>
    </source>
</reference>
<dbReference type="STRING" id="1122198.SAMN02745729_11810"/>
<evidence type="ECO:0000256" key="7">
    <source>
        <dbReference type="ARBA" id="ARBA00023004"/>
    </source>
</evidence>
<dbReference type="Proteomes" id="UP000242469">
    <property type="component" value="Unassembled WGS sequence"/>
</dbReference>
<keyword evidence="2" id="KW-0285">Flavoprotein</keyword>
<evidence type="ECO:0000256" key="2">
    <source>
        <dbReference type="ARBA" id="ARBA00022630"/>
    </source>
</evidence>
<dbReference type="InterPro" id="IPR001041">
    <property type="entry name" value="2Fe-2S_ferredoxin-type"/>
</dbReference>
<evidence type="ECO:0000256" key="5">
    <source>
        <dbReference type="ARBA" id="ARBA00022723"/>
    </source>
</evidence>
<evidence type="ECO:0000259" key="9">
    <source>
        <dbReference type="PROSITE" id="PS51085"/>
    </source>
</evidence>
<dbReference type="InterPro" id="IPR006058">
    <property type="entry name" value="2Fe2S_fd_BS"/>
</dbReference>
<dbReference type="PRINTS" id="PR00409">
    <property type="entry name" value="PHDIOXRDTASE"/>
</dbReference>
<dbReference type="GO" id="GO:0051537">
    <property type="term" value="F:2 iron, 2 sulfur cluster binding"/>
    <property type="evidence" value="ECO:0007669"/>
    <property type="project" value="UniProtKB-KW"/>
</dbReference>
<dbReference type="AlphaFoldDB" id="A0A1H4GLY7"/>
<dbReference type="Gene3D" id="3.40.50.80">
    <property type="entry name" value="Nucleotide-binding domain of ferredoxin-NADP reductase (FNR) module"/>
    <property type="match status" value="1"/>
</dbReference>
<keyword evidence="12" id="KW-1185">Reference proteome</keyword>
<dbReference type="InterPro" id="IPR050415">
    <property type="entry name" value="MRET"/>
</dbReference>
<name>A0A1H4GLY7_9GAMM</name>
<dbReference type="Pfam" id="PF00111">
    <property type="entry name" value="Fer2"/>
    <property type="match status" value="1"/>
</dbReference>
<dbReference type="RefSeq" id="WP_091827685.1">
    <property type="nucleotide sequence ID" value="NZ_FNRJ01000018.1"/>
</dbReference>
<dbReference type="SUPFAM" id="SSF63380">
    <property type="entry name" value="Riboflavin synthase domain-like"/>
    <property type="match status" value="1"/>
</dbReference>
<dbReference type="InterPro" id="IPR017938">
    <property type="entry name" value="Riboflavin_synthase-like_b-brl"/>
</dbReference>
<keyword evidence="5" id="KW-0479">Metal-binding</keyword>
<gene>
    <name evidence="11" type="ORF">SAMN02745729_11810</name>
</gene>
<dbReference type="PROSITE" id="PS51384">
    <property type="entry name" value="FAD_FR"/>
    <property type="match status" value="1"/>
</dbReference>
<keyword evidence="3" id="KW-0288">FMN</keyword>
<feature type="domain" description="2Fe-2S ferredoxin-type" evidence="9">
    <location>
        <begin position="231"/>
        <end position="316"/>
    </location>
</feature>
<accession>A0A1H4GLY7</accession>
<evidence type="ECO:0000256" key="3">
    <source>
        <dbReference type="ARBA" id="ARBA00022643"/>
    </source>
</evidence>
<keyword evidence="7" id="KW-0408">Iron</keyword>
<dbReference type="GO" id="GO:0046872">
    <property type="term" value="F:metal ion binding"/>
    <property type="evidence" value="ECO:0007669"/>
    <property type="project" value="UniProtKB-KW"/>
</dbReference>
<dbReference type="InterPro" id="IPR054582">
    <property type="entry name" value="DmmA-like_N"/>
</dbReference>
<dbReference type="OrthoDB" id="4258484at2"/>
<dbReference type="CDD" id="cd06185">
    <property type="entry name" value="PDR_like"/>
    <property type="match status" value="1"/>
</dbReference>
<dbReference type="EMBL" id="FNRJ01000018">
    <property type="protein sequence ID" value="SEB10669.1"/>
    <property type="molecule type" value="Genomic_DNA"/>
</dbReference>
<evidence type="ECO:0000313" key="11">
    <source>
        <dbReference type="EMBL" id="SEB10669.1"/>
    </source>
</evidence>
<comment type="cofactor">
    <cofactor evidence="1">
        <name>FMN</name>
        <dbReference type="ChEBI" id="CHEBI:58210"/>
    </cofactor>
</comment>
<dbReference type="Gene3D" id="2.40.30.10">
    <property type="entry name" value="Translation factors"/>
    <property type="match status" value="1"/>
</dbReference>
<dbReference type="SUPFAM" id="SSF54292">
    <property type="entry name" value="2Fe-2S ferredoxin-like"/>
    <property type="match status" value="1"/>
</dbReference>
<sequence>MSIDSIPVRVMAIEQVAPMIREFKLEAIEGRLPAFSPGSHVQVIMPGASREIRNAYSLCGDPATPRRYSIAVRLQDASRGGSSFMHGQVNVGDQLAITPPANLFAPVMTARKHLLIAGGVGITPFMSYIPELKRKGADFELHYLYRSSQTGAYLDQLQQQLGSALHRYDSVQGNKCDLTAVLSGQGPGTHVYICGPESLIDGVRSTAAALGWPDSLIHFEAFAAPEPGEPFKAQLTHSGKTVDVAADESLLEALEREGVKVPNLCRAGVCGQCRTAVLEGDVEHRDDFLSNDERSSGSCIMPCVSRAAGKHLTLDL</sequence>